<reference evidence="2" key="2">
    <citation type="submission" date="2015-01" db="EMBL/GenBank/DDBJ databases">
        <title>Evolutionary Origins and Diversification of the Mycorrhizal Mutualists.</title>
        <authorList>
            <consortium name="DOE Joint Genome Institute"/>
            <consortium name="Mycorrhizal Genomics Consortium"/>
            <person name="Kohler A."/>
            <person name="Kuo A."/>
            <person name="Nagy L.G."/>
            <person name="Floudas D."/>
            <person name="Copeland A."/>
            <person name="Barry K.W."/>
            <person name="Cichocki N."/>
            <person name="Veneault-Fourrey C."/>
            <person name="LaButti K."/>
            <person name="Lindquist E.A."/>
            <person name="Lipzen A."/>
            <person name="Lundell T."/>
            <person name="Morin E."/>
            <person name="Murat C."/>
            <person name="Riley R."/>
            <person name="Ohm R."/>
            <person name="Sun H."/>
            <person name="Tunlid A."/>
            <person name="Henrissat B."/>
            <person name="Grigoriev I.V."/>
            <person name="Hibbett D.S."/>
            <person name="Martin F."/>
        </authorList>
    </citation>
    <scope>NUCLEOTIDE SEQUENCE [LARGE SCALE GENOMIC DNA]</scope>
    <source>
        <strain evidence="2">Ve08.2h10</strain>
    </source>
</reference>
<gene>
    <name evidence="1" type="ORF">PAXRUDRAFT_508485</name>
</gene>
<evidence type="ECO:0000313" key="2">
    <source>
        <dbReference type="Proteomes" id="UP000054538"/>
    </source>
</evidence>
<dbReference type="EMBL" id="KN828360">
    <property type="protein sequence ID" value="KIK75085.1"/>
    <property type="molecule type" value="Genomic_DNA"/>
</dbReference>
<evidence type="ECO:0000313" key="1">
    <source>
        <dbReference type="EMBL" id="KIK75085.1"/>
    </source>
</evidence>
<protein>
    <submittedName>
        <fullName evidence="1">Uncharacterized protein</fullName>
    </submittedName>
</protein>
<dbReference type="AlphaFoldDB" id="A0A0D0DCK7"/>
<name>A0A0D0DCK7_9AGAM</name>
<dbReference type="HOGENOM" id="CLU_976962_0_0_1"/>
<reference evidence="1 2" key="1">
    <citation type="submission" date="2014-04" db="EMBL/GenBank/DDBJ databases">
        <authorList>
            <consortium name="DOE Joint Genome Institute"/>
            <person name="Kuo A."/>
            <person name="Kohler A."/>
            <person name="Jargeat P."/>
            <person name="Nagy L.G."/>
            <person name="Floudas D."/>
            <person name="Copeland A."/>
            <person name="Barry K.W."/>
            <person name="Cichocki N."/>
            <person name="Veneault-Fourrey C."/>
            <person name="LaButti K."/>
            <person name="Lindquist E.A."/>
            <person name="Lipzen A."/>
            <person name="Lundell T."/>
            <person name="Morin E."/>
            <person name="Murat C."/>
            <person name="Sun H."/>
            <person name="Tunlid A."/>
            <person name="Henrissat B."/>
            <person name="Grigoriev I.V."/>
            <person name="Hibbett D.S."/>
            <person name="Martin F."/>
            <person name="Nordberg H.P."/>
            <person name="Cantor M.N."/>
            <person name="Hua S.X."/>
        </authorList>
    </citation>
    <scope>NUCLEOTIDE SEQUENCE [LARGE SCALE GENOMIC DNA]</scope>
    <source>
        <strain evidence="1 2">Ve08.2h10</strain>
    </source>
</reference>
<proteinExistence type="predicted"/>
<dbReference type="InParanoid" id="A0A0D0DCK7"/>
<keyword evidence="2" id="KW-1185">Reference proteome</keyword>
<accession>A0A0D0DCK7</accession>
<dbReference type="Proteomes" id="UP000054538">
    <property type="component" value="Unassembled WGS sequence"/>
</dbReference>
<organism evidence="1 2">
    <name type="scientific">Paxillus rubicundulus Ve08.2h10</name>
    <dbReference type="NCBI Taxonomy" id="930991"/>
    <lineage>
        <taxon>Eukaryota</taxon>
        <taxon>Fungi</taxon>
        <taxon>Dikarya</taxon>
        <taxon>Basidiomycota</taxon>
        <taxon>Agaricomycotina</taxon>
        <taxon>Agaricomycetes</taxon>
        <taxon>Agaricomycetidae</taxon>
        <taxon>Boletales</taxon>
        <taxon>Paxilineae</taxon>
        <taxon>Paxillaceae</taxon>
        <taxon>Paxillus</taxon>
    </lineage>
</organism>
<sequence length="285" mass="33055">MKDVARQNMFKLTDIEPSCKGITRNDRLPSIVGLRTDRQRLYSHSSGTLHANLHRGFRLAVRWKFRSSGHIDGQYISEHPPCSSNERTGARETNWQAVIFWFLEHEPVNLLLTRVQALNEMMPAGRVKKVFIMSRRLMGSQRPSLNRKRRYVIIATALAAVTARGPSCWRHVQGTRTLDQKNPKLHLRLRLSSKFRPSNFRASSGQVTVREDEGRLRRFPNTEVNQGDVQKVQRTSRIGWTFSNQPTEQSGRRIGWLRSAIAALPRMIRHPWRRVRILLTGPWNH</sequence>